<dbReference type="KEGG" id="rlc:K227x_50930"/>
<dbReference type="AlphaFoldDB" id="A0A517NHQ7"/>
<keyword evidence="2" id="KW-0732">Signal</keyword>
<dbReference type="OrthoDB" id="278446at2"/>
<evidence type="ECO:0000313" key="4">
    <source>
        <dbReference type="Proteomes" id="UP000318538"/>
    </source>
</evidence>
<dbReference type="EMBL" id="CP036525">
    <property type="protein sequence ID" value="QDT06677.1"/>
    <property type="molecule type" value="Genomic_DNA"/>
</dbReference>
<accession>A0A517NHQ7</accession>
<feature type="signal peptide" evidence="2">
    <location>
        <begin position="1"/>
        <end position="23"/>
    </location>
</feature>
<reference evidence="3 4" key="1">
    <citation type="submission" date="2019-02" db="EMBL/GenBank/DDBJ databases">
        <title>Deep-cultivation of Planctomycetes and their phenomic and genomic characterization uncovers novel biology.</title>
        <authorList>
            <person name="Wiegand S."/>
            <person name="Jogler M."/>
            <person name="Boedeker C."/>
            <person name="Pinto D."/>
            <person name="Vollmers J."/>
            <person name="Rivas-Marin E."/>
            <person name="Kohn T."/>
            <person name="Peeters S.H."/>
            <person name="Heuer A."/>
            <person name="Rast P."/>
            <person name="Oberbeckmann S."/>
            <person name="Bunk B."/>
            <person name="Jeske O."/>
            <person name="Meyerdierks A."/>
            <person name="Storesund J.E."/>
            <person name="Kallscheuer N."/>
            <person name="Luecker S."/>
            <person name="Lage O.M."/>
            <person name="Pohl T."/>
            <person name="Merkel B.J."/>
            <person name="Hornburger P."/>
            <person name="Mueller R.-W."/>
            <person name="Bruemmer F."/>
            <person name="Labrenz M."/>
            <person name="Spormann A.M."/>
            <person name="Op den Camp H."/>
            <person name="Overmann J."/>
            <person name="Amann R."/>
            <person name="Jetten M.S.M."/>
            <person name="Mascher T."/>
            <person name="Medema M.H."/>
            <person name="Devos D.P."/>
            <person name="Kaster A.-K."/>
            <person name="Ovreas L."/>
            <person name="Rohde M."/>
            <person name="Galperin M.Y."/>
            <person name="Jogler C."/>
        </authorList>
    </citation>
    <scope>NUCLEOTIDE SEQUENCE [LARGE SCALE GENOMIC DNA]</scope>
    <source>
        <strain evidence="3 4">K22_7</strain>
    </source>
</reference>
<feature type="compositionally biased region" description="Acidic residues" evidence="1">
    <location>
        <begin position="292"/>
        <end position="305"/>
    </location>
</feature>
<dbReference type="Proteomes" id="UP000318538">
    <property type="component" value="Chromosome"/>
</dbReference>
<evidence type="ECO:0000313" key="3">
    <source>
        <dbReference type="EMBL" id="QDT06677.1"/>
    </source>
</evidence>
<keyword evidence="4" id="KW-1185">Reference proteome</keyword>
<evidence type="ECO:0000256" key="1">
    <source>
        <dbReference type="SAM" id="MobiDB-lite"/>
    </source>
</evidence>
<organism evidence="3 4">
    <name type="scientific">Rubripirellula lacrimiformis</name>
    <dbReference type="NCBI Taxonomy" id="1930273"/>
    <lineage>
        <taxon>Bacteria</taxon>
        <taxon>Pseudomonadati</taxon>
        <taxon>Planctomycetota</taxon>
        <taxon>Planctomycetia</taxon>
        <taxon>Pirellulales</taxon>
        <taxon>Pirellulaceae</taxon>
        <taxon>Rubripirellula</taxon>
    </lineage>
</organism>
<gene>
    <name evidence="3" type="ORF">K227x_50930</name>
</gene>
<feature type="region of interest" description="Disordered" evidence="1">
    <location>
        <begin position="291"/>
        <end position="317"/>
    </location>
</feature>
<proteinExistence type="predicted"/>
<protein>
    <submittedName>
        <fullName evidence="3">Uncharacterized protein</fullName>
    </submittedName>
</protein>
<feature type="chain" id="PRO_5021875068" evidence="2">
    <location>
        <begin position="24"/>
        <end position="317"/>
    </location>
</feature>
<evidence type="ECO:0000256" key="2">
    <source>
        <dbReference type="SAM" id="SignalP"/>
    </source>
</evidence>
<name>A0A517NHQ7_9BACT</name>
<sequence precursor="true">MNRLFLAATALAGALGFVGQAEAQIRIGPWGGVNIRAPFVAVDVLPFGGGTRVRAPFTAVDTRAYAVGARGIQRNYRYADRGYYGPSPYVYGPAAVIPVPIPVPVPVYGDPFYPVPIYGRPVLAAPDYVYVEPYADPIDGDPGVYANRGVGADPVYGGTATDARDYWSARQAVPEYENLPMDPAVLTRQLRSAAERLSLAISRRSDDADIWMNFLGPDVIIETIDRDGNPQDLEKLLMNYEGLSGNAQLSGMWLTDGFRQTHSLLRQWVESAVMTDDPAVAPPVEPVAVEAATDEADTQTEEAGIEEVPLPRPTTSL</sequence>
<dbReference type="RefSeq" id="WP_145173628.1">
    <property type="nucleotide sequence ID" value="NZ_CP036525.1"/>
</dbReference>